<keyword evidence="1" id="KW-0472">Membrane</keyword>
<keyword evidence="3" id="KW-1185">Reference proteome</keyword>
<dbReference type="EMBL" id="CAJNNV010031476">
    <property type="protein sequence ID" value="CAE8636356.1"/>
    <property type="molecule type" value="Genomic_DNA"/>
</dbReference>
<evidence type="ECO:0000313" key="3">
    <source>
        <dbReference type="Proteomes" id="UP000654075"/>
    </source>
</evidence>
<dbReference type="OrthoDB" id="418240at2759"/>
<name>A0A813HDL0_POLGL</name>
<evidence type="ECO:0000313" key="2">
    <source>
        <dbReference type="EMBL" id="CAE8636356.1"/>
    </source>
</evidence>
<protein>
    <submittedName>
        <fullName evidence="2">Uncharacterized protein</fullName>
    </submittedName>
</protein>
<keyword evidence="1" id="KW-0812">Transmembrane</keyword>
<evidence type="ECO:0000256" key="1">
    <source>
        <dbReference type="SAM" id="Phobius"/>
    </source>
</evidence>
<reference evidence="2" key="1">
    <citation type="submission" date="2021-02" db="EMBL/GenBank/DDBJ databases">
        <authorList>
            <person name="Dougan E. K."/>
            <person name="Rhodes N."/>
            <person name="Thang M."/>
            <person name="Chan C."/>
        </authorList>
    </citation>
    <scope>NUCLEOTIDE SEQUENCE</scope>
</reference>
<sequence length="246" mass="26717">MTYCLPASQFCCGCTVGFGTKLILGMNLLRCLFYIAFAVDSVMNTPGEQLFSIFGGKDLGEKVFLAGWGLMGSTLILFALWGVYNKHEVPIRICWIFLVLSFVVDASLTIYENVINAHCSSLPEAVSAAGTKSLACGIMRALDLFLFVMVANFDLYCLYVVNSFCQDLTMCNGGMTFADLASDAAKAAILQKHEDPFLHMYGASRTAASLFLGEAVSSGVPDSDQIYGTYHEMQFPPAGAYKTGRL</sequence>
<accession>A0A813HDL0</accession>
<comment type="caution">
    <text evidence="2">The sequence shown here is derived from an EMBL/GenBank/DDBJ whole genome shotgun (WGS) entry which is preliminary data.</text>
</comment>
<feature type="transmembrane region" description="Helical" evidence="1">
    <location>
        <begin position="63"/>
        <end position="84"/>
    </location>
</feature>
<proteinExistence type="predicted"/>
<feature type="transmembrane region" description="Helical" evidence="1">
    <location>
        <begin position="141"/>
        <end position="161"/>
    </location>
</feature>
<keyword evidence="1" id="KW-1133">Transmembrane helix</keyword>
<feature type="transmembrane region" description="Helical" evidence="1">
    <location>
        <begin position="22"/>
        <end position="42"/>
    </location>
</feature>
<gene>
    <name evidence="2" type="ORF">PGLA1383_LOCUS51836</name>
</gene>
<dbReference type="Proteomes" id="UP000654075">
    <property type="component" value="Unassembled WGS sequence"/>
</dbReference>
<dbReference type="AlphaFoldDB" id="A0A813HDL0"/>
<feature type="transmembrane region" description="Helical" evidence="1">
    <location>
        <begin position="90"/>
        <end position="111"/>
    </location>
</feature>
<organism evidence="2 3">
    <name type="scientific">Polarella glacialis</name>
    <name type="common">Dinoflagellate</name>
    <dbReference type="NCBI Taxonomy" id="89957"/>
    <lineage>
        <taxon>Eukaryota</taxon>
        <taxon>Sar</taxon>
        <taxon>Alveolata</taxon>
        <taxon>Dinophyceae</taxon>
        <taxon>Suessiales</taxon>
        <taxon>Suessiaceae</taxon>
        <taxon>Polarella</taxon>
    </lineage>
</organism>